<gene>
    <name evidence="3" type="ORF">DCAF_LOCUS19880</name>
</gene>
<dbReference type="Proteomes" id="UP001314170">
    <property type="component" value="Unassembled WGS sequence"/>
</dbReference>
<protein>
    <submittedName>
        <fullName evidence="3">Uncharacterized protein</fullName>
    </submittedName>
</protein>
<accession>A0AAV1S7C2</accession>
<dbReference type="PANTHER" id="PTHR33735">
    <property type="entry name" value="EXPRESSED PROTEIN"/>
    <property type="match status" value="1"/>
</dbReference>
<comment type="caution">
    <text evidence="3">The sequence shown here is derived from an EMBL/GenBank/DDBJ whole genome shotgun (WGS) entry which is preliminary data.</text>
</comment>
<proteinExistence type="predicted"/>
<keyword evidence="1" id="KW-0175">Coiled coil</keyword>
<evidence type="ECO:0000313" key="4">
    <source>
        <dbReference type="Proteomes" id="UP001314170"/>
    </source>
</evidence>
<dbReference type="AlphaFoldDB" id="A0AAV1S7C2"/>
<evidence type="ECO:0000313" key="3">
    <source>
        <dbReference type="EMBL" id="CAK7347196.1"/>
    </source>
</evidence>
<dbReference type="EMBL" id="CAWUPB010001173">
    <property type="protein sequence ID" value="CAK7347196.1"/>
    <property type="molecule type" value="Genomic_DNA"/>
</dbReference>
<sequence>MLSITTSRVPHNCASPPTRSSRRSQVYGTNSNFHLATSKCNHKRQFLGNQKTKIFTTTLEVLHYGKNRKMDMTVYSTGVESGLPFPLPFDLPFDLNPGSCFELAVWTKVDSMMQTVEAVAETVEKVADKVDKVAEDFADSLPEGRVKQAARFIENIAEDAEKDAHLVDEAIEKIEEIQIELDKEAERFTQAETKTTEAQNG</sequence>
<name>A0AAV1S7C2_9ROSI</name>
<feature type="coiled-coil region" evidence="1">
    <location>
        <begin position="157"/>
        <end position="194"/>
    </location>
</feature>
<evidence type="ECO:0000256" key="2">
    <source>
        <dbReference type="SAM" id="MobiDB-lite"/>
    </source>
</evidence>
<organism evidence="3 4">
    <name type="scientific">Dovyalis caffra</name>
    <dbReference type="NCBI Taxonomy" id="77055"/>
    <lineage>
        <taxon>Eukaryota</taxon>
        <taxon>Viridiplantae</taxon>
        <taxon>Streptophyta</taxon>
        <taxon>Embryophyta</taxon>
        <taxon>Tracheophyta</taxon>
        <taxon>Spermatophyta</taxon>
        <taxon>Magnoliopsida</taxon>
        <taxon>eudicotyledons</taxon>
        <taxon>Gunneridae</taxon>
        <taxon>Pentapetalae</taxon>
        <taxon>rosids</taxon>
        <taxon>fabids</taxon>
        <taxon>Malpighiales</taxon>
        <taxon>Salicaceae</taxon>
        <taxon>Flacourtieae</taxon>
        <taxon>Dovyalis</taxon>
    </lineage>
</organism>
<keyword evidence="4" id="KW-1185">Reference proteome</keyword>
<evidence type="ECO:0000256" key="1">
    <source>
        <dbReference type="SAM" id="Coils"/>
    </source>
</evidence>
<dbReference type="PANTHER" id="PTHR33735:SF14">
    <property type="entry name" value="PHAGE CAPSID SCAFFOLDING PROTEIN (GPO) SERINE PEPTIDASE"/>
    <property type="match status" value="1"/>
</dbReference>
<reference evidence="3 4" key="1">
    <citation type="submission" date="2024-01" db="EMBL/GenBank/DDBJ databases">
        <authorList>
            <person name="Waweru B."/>
        </authorList>
    </citation>
    <scope>NUCLEOTIDE SEQUENCE [LARGE SCALE GENOMIC DNA]</scope>
</reference>
<feature type="region of interest" description="Disordered" evidence="2">
    <location>
        <begin position="1"/>
        <end position="25"/>
    </location>
</feature>